<dbReference type="InterPro" id="IPR051207">
    <property type="entry name" value="ComplexI_NDUFA9_subunit"/>
</dbReference>
<dbReference type="InterPro" id="IPR036291">
    <property type="entry name" value="NAD(P)-bd_dom_sf"/>
</dbReference>
<feature type="region of interest" description="Disordered" evidence="1">
    <location>
        <begin position="351"/>
        <end position="376"/>
    </location>
</feature>
<evidence type="ECO:0000256" key="1">
    <source>
        <dbReference type="SAM" id="MobiDB-lite"/>
    </source>
</evidence>
<dbReference type="SUPFAM" id="SSF51735">
    <property type="entry name" value="NAD(P)-binding Rossmann-fold domains"/>
    <property type="match status" value="1"/>
</dbReference>
<sequence>MLTRRLASTISTAPRDSSPRKIVLVGAGFLGSYIARALVADPRNRVVLVSRHPEALHSRLSPLGSQILPPQPLDLTSSSAPSDLRKTLEGAAAVVSMVGLLTGSEQKMMEVQYEGTKRISEAAKECGVKRVVGISAIGADEGGVTPYWRSKALGEKAIMDNHPSATIIRPSIVFGPGDSFFTRFATLAKFLPFLPVFGGGLVRFQPVYAGDVARAVEICCREDAEVVKQVGGRIIETGGPDVFTYREIMQLVLRYSSLEGRRAILSLPYWVGMIQGFFLEKLPETMFTVTRDQITQLREDNIVSPSPPLFSLPFQDLLKSFPSSLPTSSPPGDAGLTSVYKALPTYLGDQGRVEGKRTHGRRGADFDEVKKMTGVK</sequence>
<dbReference type="EMBL" id="CP144053">
    <property type="protein sequence ID" value="WWD17355.1"/>
    <property type="molecule type" value="Genomic_DNA"/>
</dbReference>
<dbReference type="Pfam" id="PF13460">
    <property type="entry name" value="NAD_binding_10"/>
    <property type="match status" value="1"/>
</dbReference>
<gene>
    <name evidence="2" type="ORF">CI109_101796</name>
</gene>
<reference evidence="2" key="2">
    <citation type="submission" date="2024-01" db="EMBL/GenBank/DDBJ databases">
        <title>Comparative genomics of Cryptococcus and Kwoniella reveals pathogenesis evolution and contrasting modes of karyotype evolution via chromosome fusion or intercentromeric recombination.</title>
        <authorList>
            <person name="Coelho M.A."/>
            <person name="David-Palma M."/>
            <person name="Shea T."/>
            <person name="Bowers K."/>
            <person name="McGinley-Smith S."/>
            <person name="Mohammad A.W."/>
            <person name="Gnirke A."/>
            <person name="Yurkov A.M."/>
            <person name="Nowrousian M."/>
            <person name="Sun S."/>
            <person name="Cuomo C.A."/>
            <person name="Heitman J."/>
        </authorList>
    </citation>
    <scope>NUCLEOTIDE SEQUENCE</scope>
    <source>
        <strain evidence="2">CBS 12478</strain>
    </source>
</reference>
<dbReference type="GO" id="GO:0044877">
    <property type="term" value="F:protein-containing complex binding"/>
    <property type="evidence" value="ECO:0007669"/>
    <property type="project" value="TreeGrafter"/>
</dbReference>
<dbReference type="Proteomes" id="UP000322225">
    <property type="component" value="Chromosome 3"/>
</dbReference>
<evidence type="ECO:0000313" key="3">
    <source>
        <dbReference type="Proteomes" id="UP000322225"/>
    </source>
</evidence>
<dbReference type="InterPro" id="IPR016040">
    <property type="entry name" value="NAD(P)-bd_dom"/>
</dbReference>
<dbReference type="PANTHER" id="PTHR12126">
    <property type="entry name" value="NADH-UBIQUINONE OXIDOREDUCTASE 39 KDA SUBUNIT-RELATED"/>
    <property type="match status" value="1"/>
</dbReference>
<dbReference type="AlphaFoldDB" id="A0A5M6C926"/>
<protein>
    <submittedName>
        <fullName evidence="2">Uncharacterized protein</fullName>
    </submittedName>
</protein>
<evidence type="ECO:0000313" key="2">
    <source>
        <dbReference type="EMBL" id="WWD17355.1"/>
    </source>
</evidence>
<organism evidence="2 3">
    <name type="scientific">Kwoniella shandongensis</name>
    <dbReference type="NCBI Taxonomy" id="1734106"/>
    <lineage>
        <taxon>Eukaryota</taxon>
        <taxon>Fungi</taxon>
        <taxon>Dikarya</taxon>
        <taxon>Basidiomycota</taxon>
        <taxon>Agaricomycotina</taxon>
        <taxon>Tremellomycetes</taxon>
        <taxon>Tremellales</taxon>
        <taxon>Cryptococcaceae</taxon>
        <taxon>Kwoniella</taxon>
    </lineage>
</organism>
<reference evidence="2" key="1">
    <citation type="submission" date="2017-08" db="EMBL/GenBank/DDBJ databases">
        <authorList>
            <person name="Cuomo C."/>
            <person name="Billmyre B."/>
            <person name="Heitman J."/>
        </authorList>
    </citation>
    <scope>NUCLEOTIDE SEQUENCE</scope>
    <source>
        <strain evidence="2">CBS 12478</strain>
    </source>
</reference>
<keyword evidence="3" id="KW-1185">Reference proteome</keyword>
<dbReference type="KEGG" id="ksn:43586383"/>
<dbReference type="GO" id="GO:0005739">
    <property type="term" value="C:mitochondrion"/>
    <property type="evidence" value="ECO:0007669"/>
    <property type="project" value="TreeGrafter"/>
</dbReference>
<dbReference type="PANTHER" id="PTHR12126:SF11">
    <property type="entry name" value="NADH DEHYDROGENASE [UBIQUINONE] 1 ALPHA SUBCOMPLEX SUBUNIT 9, MITOCHONDRIAL"/>
    <property type="match status" value="1"/>
</dbReference>
<dbReference type="GeneID" id="43586383"/>
<proteinExistence type="predicted"/>
<dbReference type="OrthoDB" id="275457at2759"/>
<name>A0A5M6C926_9TREE</name>
<accession>A0A5M6C926</accession>
<dbReference type="RefSeq" id="XP_031863210.1">
    <property type="nucleotide sequence ID" value="XM_032002273.1"/>
</dbReference>
<dbReference type="Gene3D" id="3.40.50.720">
    <property type="entry name" value="NAD(P)-binding Rossmann-like Domain"/>
    <property type="match status" value="1"/>
</dbReference>
<dbReference type="CDD" id="cd05271">
    <property type="entry name" value="NDUFA9_like_SDR_a"/>
    <property type="match status" value="1"/>
</dbReference>